<sequence>MEVKISWITRGLSSDCFSDSSCSGSVRSLTVLLFLFASGPCLSYCLIVKELASVSAMIRFLATCFISTHTIAPDRLMV</sequence>
<accession>A0A5N6VRF1</accession>
<keyword evidence="3" id="KW-1185">Reference proteome</keyword>
<proteinExistence type="predicted"/>
<evidence type="ECO:0000256" key="1">
    <source>
        <dbReference type="SAM" id="Phobius"/>
    </source>
</evidence>
<evidence type="ECO:0000313" key="3">
    <source>
        <dbReference type="Proteomes" id="UP000325433"/>
    </source>
</evidence>
<feature type="transmembrane region" description="Helical" evidence="1">
    <location>
        <begin position="29"/>
        <end position="47"/>
    </location>
</feature>
<keyword evidence="1" id="KW-0812">Transmembrane</keyword>
<organism evidence="2 3">
    <name type="scientific">Aspergillus transmontanensis</name>
    <dbReference type="NCBI Taxonomy" id="1034304"/>
    <lineage>
        <taxon>Eukaryota</taxon>
        <taxon>Fungi</taxon>
        <taxon>Dikarya</taxon>
        <taxon>Ascomycota</taxon>
        <taxon>Pezizomycotina</taxon>
        <taxon>Eurotiomycetes</taxon>
        <taxon>Eurotiomycetidae</taxon>
        <taxon>Eurotiales</taxon>
        <taxon>Aspergillaceae</taxon>
        <taxon>Aspergillus</taxon>
        <taxon>Aspergillus subgen. Circumdati</taxon>
    </lineage>
</organism>
<dbReference type="EMBL" id="ML738346">
    <property type="protein sequence ID" value="KAE8311115.1"/>
    <property type="molecule type" value="Genomic_DNA"/>
</dbReference>
<dbReference type="Proteomes" id="UP000325433">
    <property type="component" value="Unassembled WGS sequence"/>
</dbReference>
<keyword evidence="1" id="KW-1133">Transmembrane helix</keyword>
<name>A0A5N6VRF1_9EURO</name>
<dbReference type="AlphaFoldDB" id="A0A5N6VRF1"/>
<reference evidence="3" key="1">
    <citation type="submission" date="2019-04" db="EMBL/GenBank/DDBJ databases">
        <title>Friends and foes A comparative genomics studyof 23 Aspergillus species from section Flavi.</title>
        <authorList>
            <consortium name="DOE Joint Genome Institute"/>
            <person name="Kjaerbolling I."/>
            <person name="Vesth T."/>
            <person name="Frisvad J.C."/>
            <person name="Nybo J.L."/>
            <person name="Theobald S."/>
            <person name="Kildgaard S."/>
            <person name="Isbrandt T."/>
            <person name="Kuo A."/>
            <person name="Sato A."/>
            <person name="Lyhne E.K."/>
            <person name="Kogle M.E."/>
            <person name="Wiebenga A."/>
            <person name="Kun R.S."/>
            <person name="Lubbers R.J."/>
            <person name="Makela M.R."/>
            <person name="Barry K."/>
            <person name="Chovatia M."/>
            <person name="Clum A."/>
            <person name="Daum C."/>
            <person name="Haridas S."/>
            <person name="He G."/>
            <person name="LaButti K."/>
            <person name="Lipzen A."/>
            <person name="Mondo S."/>
            <person name="Riley R."/>
            <person name="Salamov A."/>
            <person name="Simmons B.A."/>
            <person name="Magnuson J.K."/>
            <person name="Henrissat B."/>
            <person name="Mortensen U.H."/>
            <person name="Larsen T.O."/>
            <person name="Devries R.P."/>
            <person name="Grigoriev I.V."/>
            <person name="Machida M."/>
            <person name="Baker S.E."/>
            <person name="Andersen M.R."/>
        </authorList>
    </citation>
    <scope>NUCLEOTIDE SEQUENCE [LARGE SCALE GENOMIC DNA]</scope>
    <source>
        <strain evidence="3">CBS 130015</strain>
    </source>
</reference>
<evidence type="ECO:0000313" key="2">
    <source>
        <dbReference type="EMBL" id="KAE8311115.1"/>
    </source>
</evidence>
<protein>
    <submittedName>
        <fullName evidence="2">Uncharacterized protein</fullName>
    </submittedName>
</protein>
<gene>
    <name evidence="2" type="ORF">BDV41DRAFT_543027</name>
</gene>
<keyword evidence="1" id="KW-0472">Membrane</keyword>